<evidence type="ECO:0000256" key="1">
    <source>
        <dbReference type="SAM" id="SignalP"/>
    </source>
</evidence>
<dbReference type="InterPro" id="IPR051465">
    <property type="entry name" value="Cell_Envelope_Struct_Comp"/>
</dbReference>
<evidence type="ECO:0000313" key="4">
    <source>
        <dbReference type="Proteomes" id="UP000574133"/>
    </source>
</evidence>
<keyword evidence="1" id="KW-0732">Signal</keyword>
<dbReference type="InterPro" id="IPR001119">
    <property type="entry name" value="SLH_dom"/>
</dbReference>
<accession>A0A841TIP6</accession>
<reference evidence="3 4" key="1">
    <citation type="submission" date="2020-08" db="EMBL/GenBank/DDBJ databases">
        <title>Cohnella phylogeny.</title>
        <authorList>
            <person name="Dunlap C."/>
        </authorList>
    </citation>
    <scope>NUCLEOTIDE SEQUENCE [LARGE SCALE GENOMIC DNA]</scope>
    <source>
        <strain evidence="3 4">DSM 103658</strain>
    </source>
</reference>
<organism evidence="3 4">
    <name type="scientific">Cohnella lubricantis</name>
    <dbReference type="NCBI Taxonomy" id="2163172"/>
    <lineage>
        <taxon>Bacteria</taxon>
        <taxon>Bacillati</taxon>
        <taxon>Bacillota</taxon>
        <taxon>Bacilli</taxon>
        <taxon>Bacillales</taxon>
        <taxon>Paenibacillaceae</taxon>
        <taxon>Cohnella</taxon>
    </lineage>
</organism>
<dbReference type="AlphaFoldDB" id="A0A841TIP6"/>
<dbReference type="PROSITE" id="PS51272">
    <property type="entry name" value="SLH"/>
    <property type="match status" value="2"/>
</dbReference>
<dbReference type="PANTHER" id="PTHR43308">
    <property type="entry name" value="OUTER MEMBRANE PROTEIN ALPHA-RELATED"/>
    <property type="match status" value="1"/>
</dbReference>
<feature type="domain" description="SLH" evidence="2">
    <location>
        <begin position="208"/>
        <end position="271"/>
    </location>
</feature>
<evidence type="ECO:0000259" key="2">
    <source>
        <dbReference type="PROSITE" id="PS51272"/>
    </source>
</evidence>
<dbReference type="PANTHER" id="PTHR43308:SF1">
    <property type="entry name" value="OUTER MEMBRANE PROTEIN ALPHA"/>
    <property type="match status" value="1"/>
</dbReference>
<feature type="signal peptide" evidence="1">
    <location>
        <begin position="1"/>
        <end position="37"/>
    </location>
</feature>
<evidence type="ECO:0000313" key="3">
    <source>
        <dbReference type="EMBL" id="MBB6679090.1"/>
    </source>
</evidence>
<dbReference type="Pfam" id="PF00395">
    <property type="entry name" value="SLH"/>
    <property type="match status" value="2"/>
</dbReference>
<gene>
    <name evidence="3" type="ORF">H4Q31_17510</name>
</gene>
<proteinExistence type="predicted"/>
<dbReference type="EMBL" id="JACJVN010000069">
    <property type="protein sequence ID" value="MBB6679090.1"/>
    <property type="molecule type" value="Genomic_DNA"/>
</dbReference>
<feature type="domain" description="SLH" evidence="2">
    <location>
        <begin position="71"/>
        <end position="135"/>
    </location>
</feature>
<sequence>MARIENNDKQRGTFWKRATAATLAVGMLAGGASGAYASGKDNHGGKDSIQVLPIKQALPAKGKVKANAGINLDFKDLNQQNWQWAYESIIRLASKQVFNGYEDGSFKPSNTIKRIEAIVAAVRLLGLKEEAEKPENMDATLNFKDFKQVQQKYSWAVGYLEVALENDLFSETETSVQAEKPADRLWAAILLVKALKLEDEAKAKMDTQLQFRDAKQIPAGAVGYVAVAVEKGLITGYGDNTFKPNKPVTRAELAALLDRADEQLPDQDAAAVTGTVEAISGTALTVKKPDGTIAALTLDANVFIFRKDAKVAPTALKAGDEVLIRTYQGNVVFIEVTKAAEDAVTVTDAGTVAAFTLNANGKIATISILKTVNGVLSTVLYNVSENVTITGGSGVLSPNANVVVTLTNNAVTSIAILS</sequence>
<name>A0A841TIP6_9BACL</name>
<dbReference type="Proteomes" id="UP000574133">
    <property type="component" value="Unassembled WGS sequence"/>
</dbReference>
<protein>
    <submittedName>
        <fullName evidence="3">S-layer homology domain-containing protein</fullName>
    </submittedName>
</protein>
<feature type="chain" id="PRO_5032649114" evidence="1">
    <location>
        <begin position="38"/>
        <end position="418"/>
    </location>
</feature>
<keyword evidence="4" id="KW-1185">Reference proteome</keyword>
<comment type="caution">
    <text evidence="3">The sequence shown here is derived from an EMBL/GenBank/DDBJ whole genome shotgun (WGS) entry which is preliminary data.</text>
</comment>